<name>A0A3P8KFU6_9TREM</name>
<gene>
    <name evidence="3" type="ORF">SMTD_LOCUS19066</name>
</gene>
<dbReference type="InterPro" id="IPR018200">
    <property type="entry name" value="USP_CS"/>
</dbReference>
<dbReference type="AlphaFoldDB" id="A0A3P8KFU6"/>
<dbReference type="InterPro" id="IPR028889">
    <property type="entry name" value="USP"/>
</dbReference>
<dbReference type="InterPro" id="IPR001394">
    <property type="entry name" value="Peptidase_C19_UCH"/>
</dbReference>
<reference evidence="3 4" key="1">
    <citation type="submission" date="2018-11" db="EMBL/GenBank/DDBJ databases">
        <authorList>
            <consortium name="Pathogen Informatics"/>
        </authorList>
    </citation>
    <scope>NUCLEOTIDE SEQUENCE [LARGE SCALE GENOMIC DNA]</scope>
    <source>
        <strain>Denwood</strain>
        <strain evidence="4">Zambia</strain>
    </source>
</reference>
<dbReference type="EMBL" id="UZAL01041600">
    <property type="protein sequence ID" value="VDP78759.1"/>
    <property type="molecule type" value="Genomic_DNA"/>
</dbReference>
<dbReference type="PANTHER" id="PTHR24006:SF664">
    <property type="entry name" value="UBIQUITIN CARBOXYL-TERMINAL HYDROLASE"/>
    <property type="match status" value="1"/>
</dbReference>
<feature type="region of interest" description="Disordered" evidence="1">
    <location>
        <begin position="24"/>
        <end position="50"/>
    </location>
</feature>
<evidence type="ECO:0000259" key="2">
    <source>
        <dbReference type="PROSITE" id="PS50235"/>
    </source>
</evidence>
<evidence type="ECO:0000313" key="3">
    <source>
        <dbReference type="EMBL" id="VDP78759.1"/>
    </source>
</evidence>
<dbReference type="GO" id="GO:0004843">
    <property type="term" value="F:cysteine-type deubiquitinase activity"/>
    <property type="evidence" value="ECO:0007669"/>
    <property type="project" value="InterPro"/>
</dbReference>
<dbReference type="GO" id="GO:0016579">
    <property type="term" value="P:protein deubiquitination"/>
    <property type="evidence" value="ECO:0007669"/>
    <property type="project" value="InterPro"/>
</dbReference>
<keyword evidence="4" id="KW-1185">Reference proteome</keyword>
<sequence length="141" mass="15675">MEQAADWALSNPDELETLLLQSEIAMTNKSSTDAENNSNQTSSSGPPLSDGSSKYELFAFISHMGKSTNDGHYVAHIKRSFLAKCIPHEPPVYHVGSPICGGSDQEWIIFNDEKVAKSECPPHRHAYLYFFRRLDAADQSD</sequence>
<dbReference type="Pfam" id="PF00443">
    <property type="entry name" value="UCH"/>
    <property type="match status" value="1"/>
</dbReference>
<dbReference type="Gene3D" id="3.90.70.10">
    <property type="entry name" value="Cysteine proteinases"/>
    <property type="match status" value="1"/>
</dbReference>
<organism evidence="3 4">
    <name type="scientific">Schistosoma mattheei</name>
    <dbReference type="NCBI Taxonomy" id="31246"/>
    <lineage>
        <taxon>Eukaryota</taxon>
        <taxon>Metazoa</taxon>
        <taxon>Spiralia</taxon>
        <taxon>Lophotrochozoa</taxon>
        <taxon>Platyhelminthes</taxon>
        <taxon>Trematoda</taxon>
        <taxon>Digenea</taxon>
        <taxon>Strigeidida</taxon>
        <taxon>Schistosomatoidea</taxon>
        <taxon>Schistosomatidae</taxon>
        <taxon>Schistosoma</taxon>
    </lineage>
</organism>
<dbReference type="SUPFAM" id="SSF54001">
    <property type="entry name" value="Cysteine proteinases"/>
    <property type="match status" value="1"/>
</dbReference>
<dbReference type="GO" id="GO:0005829">
    <property type="term" value="C:cytosol"/>
    <property type="evidence" value="ECO:0007669"/>
    <property type="project" value="TreeGrafter"/>
</dbReference>
<evidence type="ECO:0000313" key="4">
    <source>
        <dbReference type="Proteomes" id="UP000269396"/>
    </source>
</evidence>
<dbReference type="PROSITE" id="PS00973">
    <property type="entry name" value="USP_2"/>
    <property type="match status" value="1"/>
</dbReference>
<dbReference type="GO" id="GO:0005634">
    <property type="term" value="C:nucleus"/>
    <property type="evidence" value="ECO:0007669"/>
    <property type="project" value="TreeGrafter"/>
</dbReference>
<dbReference type="PANTHER" id="PTHR24006">
    <property type="entry name" value="UBIQUITIN CARBOXYL-TERMINAL HYDROLASE"/>
    <property type="match status" value="1"/>
</dbReference>
<accession>A0A3P8KFU6</accession>
<protein>
    <recommendedName>
        <fullName evidence="2">USP domain-containing protein</fullName>
    </recommendedName>
</protein>
<evidence type="ECO:0000256" key="1">
    <source>
        <dbReference type="SAM" id="MobiDB-lite"/>
    </source>
</evidence>
<dbReference type="InterPro" id="IPR038765">
    <property type="entry name" value="Papain-like_cys_pep_sf"/>
</dbReference>
<dbReference type="Proteomes" id="UP000269396">
    <property type="component" value="Unassembled WGS sequence"/>
</dbReference>
<feature type="compositionally biased region" description="Polar residues" evidence="1">
    <location>
        <begin position="24"/>
        <end position="41"/>
    </location>
</feature>
<dbReference type="PROSITE" id="PS50235">
    <property type="entry name" value="USP_3"/>
    <property type="match status" value="1"/>
</dbReference>
<feature type="domain" description="USP" evidence="2">
    <location>
        <begin position="1"/>
        <end position="134"/>
    </location>
</feature>
<proteinExistence type="predicted"/>
<dbReference type="InterPro" id="IPR050164">
    <property type="entry name" value="Peptidase_C19"/>
</dbReference>